<sequence length="159" mass="17383">MSNIKTMVNILCLMTAVISLAACTSNTVVEGKIPFLEKLSKAKGEFVWNAKLTRHIYSKMEVIEKIAAPENPDELVAVLVNCIDDATPSNSILNGKNVSLGVICYQALSQTAYYESTDSTGDIKTLWSGHILPTASSAELQRAKHAWVDVVNSKSYILY</sequence>
<proteinExistence type="predicted"/>
<gene>
    <name evidence="1" type="ORF">MNBD_GAMMA26-1575</name>
</gene>
<evidence type="ECO:0000313" key="1">
    <source>
        <dbReference type="EMBL" id="VAX05477.1"/>
    </source>
</evidence>
<reference evidence="1" key="1">
    <citation type="submission" date="2018-06" db="EMBL/GenBank/DDBJ databases">
        <authorList>
            <person name="Zhirakovskaya E."/>
        </authorList>
    </citation>
    <scope>NUCLEOTIDE SEQUENCE</scope>
</reference>
<evidence type="ECO:0008006" key="2">
    <source>
        <dbReference type="Google" id="ProtNLM"/>
    </source>
</evidence>
<dbReference type="EMBL" id="UOFX01000006">
    <property type="protein sequence ID" value="VAX05477.1"/>
    <property type="molecule type" value="Genomic_DNA"/>
</dbReference>
<name>A0A3B1BL54_9ZZZZ</name>
<protein>
    <recommendedName>
        <fullName evidence="2">Lipoprotein</fullName>
    </recommendedName>
</protein>
<organism evidence="1">
    <name type="scientific">hydrothermal vent metagenome</name>
    <dbReference type="NCBI Taxonomy" id="652676"/>
    <lineage>
        <taxon>unclassified sequences</taxon>
        <taxon>metagenomes</taxon>
        <taxon>ecological metagenomes</taxon>
    </lineage>
</organism>
<dbReference type="AlphaFoldDB" id="A0A3B1BL54"/>
<dbReference type="PROSITE" id="PS51257">
    <property type="entry name" value="PROKAR_LIPOPROTEIN"/>
    <property type="match status" value="1"/>
</dbReference>
<accession>A0A3B1BL54</accession>